<dbReference type="SUPFAM" id="SSF55961">
    <property type="entry name" value="Bet v1-like"/>
    <property type="match status" value="1"/>
</dbReference>
<feature type="domain" description="NAD-dependent epimerase/dehydratase" evidence="1">
    <location>
        <begin position="3"/>
        <end position="114"/>
    </location>
</feature>
<sequence>MKILVVGASGYIGRHLVPALVEQGHQVRACARRRPEMEAVFEPQLKDGSVELCPMDLLHPIEVTQVCEQIDIAYYLVHSMQAGADFAERDLRAARIFGREAEKAGLKQIIYLGALTPENTQSTHLKSRAETGEALRGFTTPVTELRAPIIVGAGSVPFEAIRDMVNHLPAMVLPSAVKNTSAPIALDNLLHYLLEVQQRPECYQQIYDVAGPERMSYLEQIKRFAWATDKRFKALPLPFITIGMVRLGMPLFSSAPKGVIKALLGGLKDNIPANDAPIRELIPQTLLTYDQAVEKALEDERDAPAPLNWFQGNMAFREGWPNAAFYGDSLIVSHESALPAAPIWQVLSKIGGKQRFFFMSWVWAIREWIDFCVGGPGRELGRDTEDRFIVGERMDSWEILRVDESREDEKSVLLGFRMKGPGSGNLEFRLEPLPGGGTRIKMIAYWHPAGFWGQLYWYAMMRPHTFLFWGMLRRISTLAVKAHLRG</sequence>
<dbReference type="InterPro" id="IPR021295">
    <property type="entry name" value="DUF2867"/>
</dbReference>
<name>A0ABW4XRX2_9GAMM</name>
<protein>
    <submittedName>
        <fullName evidence="2">DUF2867 domain-containing protein</fullName>
    </submittedName>
</protein>
<comment type="caution">
    <text evidence="2">The sequence shown here is derived from an EMBL/GenBank/DDBJ whole genome shotgun (WGS) entry which is preliminary data.</text>
</comment>
<dbReference type="PANTHER" id="PTHR12126">
    <property type="entry name" value="NADH-UBIQUINONE OXIDOREDUCTASE 39 KDA SUBUNIT-RELATED"/>
    <property type="match status" value="1"/>
</dbReference>
<evidence type="ECO:0000313" key="3">
    <source>
        <dbReference type="Proteomes" id="UP001597380"/>
    </source>
</evidence>
<dbReference type="Proteomes" id="UP001597380">
    <property type="component" value="Unassembled WGS sequence"/>
</dbReference>
<proteinExistence type="predicted"/>
<evidence type="ECO:0000313" key="2">
    <source>
        <dbReference type="EMBL" id="MFD2097033.1"/>
    </source>
</evidence>
<dbReference type="SUPFAM" id="SSF51735">
    <property type="entry name" value="NAD(P)-binding Rossmann-fold domains"/>
    <property type="match status" value="1"/>
</dbReference>
<dbReference type="InterPro" id="IPR036291">
    <property type="entry name" value="NAD(P)-bd_dom_sf"/>
</dbReference>
<gene>
    <name evidence="2" type="ORF">ACFSJ3_13635</name>
</gene>
<dbReference type="PANTHER" id="PTHR12126:SF11">
    <property type="entry name" value="NADH DEHYDROGENASE [UBIQUINONE] 1 ALPHA SUBCOMPLEX SUBUNIT 9, MITOCHONDRIAL"/>
    <property type="match status" value="1"/>
</dbReference>
<dbReference type="RefSeq" id="WP_345339610.1">
    <property type="nucleotide sequence ID" value="NZ_BAABLI010000010.1"/>
</dbReference>
<dbReference type="Pfam" id="PF11066">
    <property type="entry name" value="DUF2867"/>
    <property type="match status" value="1"/>
</dbReference>
<organism evidence="2 3">
    <name type="scientific">Corallincola platygyrae</name>
    <dbReference type="NCBI Taxonomy" id="1193278"/>
    <lineage>
        <taxon>Bacteria</taxon>
        <taxon>Pseudomonadati</taxon>
        <taxon>Pseudomonadota</taxon>
        <taxon>Gammaproteobacteria</taxon>
        <taxon>Alteromonadales</taxon>
        <taxon>Psychromonadaceae</taxon>
        <taxon>Corallincola</taxon>
    </lineage>
</organism>
<accession>A0ABW4XRX2</accession>
<dbReference type="Pfam" id="PF01370">
    <property type="entry name" value="Epimerase"/>
    <property type="match status" value="1"/>
</dbReference>
<reference evidence="3" key="1">
    <citation type="journal article" date="2019" name="Int. J. Syst. Evol. Microbiol.">
        <title>The Global Catalogue of Microorganisms (GCM) 10K type strain sequencing project: providing services to taxonomists for standard genome sequencing and annotation.</title>
        <authorList>
            <consortium name="The Broad Institute Genomics Platform"/>
            <consortium name="The Broad Institute Genome Sequencing Center for Infectious Disease"/>
            <person name="Wu L."/>
            <person name="Ma J."/>
        </authorList>
    </citation>
    <scope>NUCLEOTIDE SEQUENCE [LARGE SCALE GENOMIC DNA]</scope>
    <source>
        <strain evidence="3">CGMCC 1.10992</strain>
    </source>
</reference>
<dbReference type="InterPro" id="IPR051207">
    <property type="entry name" value="ComplexI_NDUFA9_subunit"/>
</dbReference>
<keyword evidence="3" id="KW-1185">Reference proteome</keyword>
<dbReference type="EMBL" id="JBHUHT010000015">
    <property type="protein sequence ID" value="MFD2097033.1"/>
    <property type="molecule type" value="Genomic_DNA"/>
</dbReference>
<dbReference type="Gene3D" id="3.40.50.720">
    <property type="entry name" value="NAD(P)-binding Rossmann-like Domain"/>
    <property type="match status" value="1"/>
</dbReference>
<dbReference type="InterPro" id="IPR001509">
    <property type="entry name" value="Epimerase_deHydtase"/>
</dbReference>
<evidence type="ECO:0000259" key="1">
    <source>
        <dbReference type="Pfam" id="PF01370"/>
    </source>
</evidence>